<name>A0AAN8G717_PATCE</name>
<dbReference type="Pfam" id="PF21789">
    <property type="entry name" value="TNP-like_RNaseH_C"/>
    <property type="match status" value="1"/>
</dbReference>
<proteinExistence type="predicted"/>
<feature type="domain" description="Transposable element P transposase-like RNase H C-terminal" evidence="1">
    <location>
        <begin position="38"/>
        <end position="62"/>
    </location>
</feature>
<protein>
    <recommendedName>
        <fullName evidence="1">Transposable element P transposase-like RNase H C-terminal domain-containing protein</fullName>
    </recommendedName>
</protein>
<dbReference type="AlphaFoldDB" id="A0AAN8G717"/>
<sequence length="111" mass="12366">MQLSHQTLSGLHISVNSIVECSKFLLSEGVEFILTSHYNQDPLEEEFLHLRHKGGSNDNPTVYDIKNNLSQMRVIGSTALAPIHSNITKHRKAGGLPIDCRPIAKKHINTL</sequence>
<keyword evidence="3" id="KW-1185">Reference proteome</keyword>
<evidence type="ECO:0000313" key="3">
    <source>
        <dbReference type="Proteomes" id="UP001347796"/>
    </source>
</evidence>
<dbReference type="InterPro" id="IPR048367">
    <property type="entry name" value="TNP-like_RNaseH_C"/>
</dbReference>
<reference evidence="2 3" key="1">
    <citation type="submission" date="2024-01" db="EMBL/GenBank/DDBJ databases">
        <title>The genome of the rayed Mediterranean limpet Patella caerulea (Linnaeus, 1758).</title>
        <authorList>
            <person name="Anh-Thu Weber A."/>
            <person name="Halstead-Nussloch G."/>
        </authorList>
    </citation>
    <scope>NUCLEOTIDE SEQUENCE [LARGE SCALE GENOMIC DNA]</scope>
    <source>
        <strain evidence="2">AATW-2023a</strain>
        <tissue evidence="2">Whole specimen</tissue>
    </source>
</reference>
<gene>
    <name evidence="2" type="ORF">SNE40_021132</name>
</gene>
<evidence type="ECO:0000313" key="2">
    <source>
        <dbReference type="EMBL" id="KAK6167020.1"/>
    </source>
</evidence>
<dbReference type="Proteomes" id="UP001347796">
    <property type="component" value="Unassembled WGS sequence"/>
</dbReference>
<accession>A0AAN8G717</accession>
<comment type="caution">
    <text evidence="2">The sequence shown here is derived from an EMBL/GenBank/DDBJ whole genome shotgun (WGS) entry which is preliminary data.</text>
</comment>
<organism evidence="2 3">
    <name type="scientific">Patella caerulea</name>
    <name type="common">Rayed Mediterranean limpet</name>
    <dbReference type="NCBI Taxonomy" id="87958"/>
    <lineage>
        <taxon>Eukaryota</taxon>
        <taxon>Metazoa</taxon>
        <taxon>Spiralia</taxon>
        <taxon>Lophotrochozoa</taxon>
        <taxon>Mollusca</taxon>
        <taxon>Gastropoda</taxon>
        <taxon>Patellogastropoda</taxon>
        <taxon>Patelloidea</taxon>
        <taxon>Patellidae</taxon>
        <taxon>Patella</taxon>
    </lineage>
</organism>
<dbReference type="EMBL" id="JAZGQO010000018">
    <property type="protein sequence ID" value="KAK6167020.1"/>
    <property type="molecule type" value="Genomic_DNA"/>
</dbReference>
<evidence type="ECO:0000259" key="1">
    <source>
        <dbReference type="Pfam" id="PF21789"/>
    </source>
</evidence>